<dbReference type="Gene3D" id="2.30.34.10">
    <property type="entry name" value="Leishmanolysin domain 4"/>
    <property type="match status" value="1"/>
</dbReference>
<keyword evidence="6 7" id="KW-0482">Metalloprotease</keyword>
<dbReference type="Pfam" id="PF01457">
    <property type="entry name" value="Peptidase_M8"/>
    <property type="match status" value="2"/>
</dbReference>
<keyword evidence="2 7" id="KW-0645">Protease</keyword>
<keyword evidence="9" id="KW-0472">Membrane</keyword>
<comment type="cofactor">
    <cofactor evidence="7">
        <name>Zn(2+)</name>
        <dbReference type="ChEBI" id="CHEBI:29105"/>
    </cofactor>
    <text evidence="7">Binds 1 zinc ion per subunit.</text>
</comment>
<dbReference type="InterPro" id="IPR001577">
    <property type="entry name" value="Peptidase_M8"/>
</dbReference>
<dbReference type="AlphaFoldDB" id="A0A0P7YIZ0"/>
<evidence type="ECO:0000256" key="6">
    <source>
        <dbReference type="ARBA" id="ARBA00023049"/>
    </source>
</evidence>
<reference evidence="10 11" key="1">
    <citation type="submission" date="2015-08" db="EMBL/GenBank/DDBJ databases">
        <title>The genome of the Asian arowana (Scleropages formosus).</title>
        <authorList>
            <person name="Tan M.H."/>
            <person name="Gan H.M."/>
            <person name="Croft L.J."/>
            <person name="Austin C.M."/>
        </authorList>
    </citation>
    <scope>NUCLEOTIDE SEQUENCE [LARGE SCALE GENOMIC DNA]</scope>
    <source>
        <strain evidence="10">Aro1</strain>
    </source>
</reference>
<evidence type="ECO:0000256" key="3">
    <source>
        <dbReference type="ARBA" id="ARBA00022723"/>
    </source>
</evidence>
<feature type="compositionally biased region" description="Low complexity" evidence="8">
    <location>
        <begin position="452"/>
        <end position="462"/>
    </location>
</feature>
<feature type="transmembrane region" description="Helical" evidence="9">
    <location>
        <begin position="486"/>
        <end position="509"/>
    </location>
</feature>
<dbReference type="EMBL" id="JARO02005092">
    <property type="protein sequence ID" value="KPP67367.1"/>
    <property type="molecule type" value="Genomic_DNA"/>
</dbReference>
<organism evidence="10 11">
    <name type="scientific">Scleropages formosus</name>
    <name type="common">Asian bonytongue</name>
    <name type="synonym">Osteoglossum formosum</name>
    <dbReference type="NCBI Taxonomy" id="113540"/>
    <lineage>
        <taxon>Eukaryota</taxon>
        <taxon>Metazoa</taxon>
        <taxon>Chordata</taxon>
        <taxon>Craniata</taxon>
        <taxon>Vertebrata</taxon>
        <taxon>Euteleostomi</taxon>
        <taxon>Actinopterygii</taxon>
        <taxon>Neopterygii</taxon>
        <taxon>Teleostei</taxon>
        <taxon>Osteoglossocephala</taxon>
        <taxon>Osteoglossomorpha</taxon>
        <taxon>Osteoglossiformes</taxon>
        <taxon>Osteoglossidae</taxon>
        <taxon>Scleropages</taxon>
    </lineage>
</organism>
<evidence type="ECO:0000256" key="7">
    <source>
        <dbReference type="RuleBase" id="RU366077"/>
    </source>
</evidence>
<evidence type="ECO:0000256" key="4">
    <source>
        <dbReference type="ARBA" id="ARBA00022801"/>
    </source>
</evidence>
<dbReference type="PANTHER" id="PTHR10942">
    <property type="entry name" value="LEISHMANOLYSIN-LIKE PEPTIDASE"/>
    <property type="match status" value="1"/>
</dbReference>
<dbReference type="EC" id="3.4.24.-" evidence="7"/>
<evidence type="ECO:0000256" key="9">
    <source>
        <dbReference type="SAM" id="Phobius"/>
    </source>
</evidence>
<dbReference type="Gene3D" id="3.90.132.10">
    <property type="entry name" value="Leishmanolysin , domain 2"/>
    <property type="match status" value="1"/>
</dbReference>
<dbReference type="SUPFAM" id="SSF55486">
    <property type="entry name" value="Metalloproteases ('zincins'), catalytic domain"/>
    <property type="match status" value="2"/>
</dbReference>
<dbReference type="GO" id="GO:0005737">
    <property type="term" value="C:cytoplasm"/>
    <property type="evidence" value="ECO:0007669"/>
    <property type="project" value="TreeGrafter"/>
</dbReference>
<dbReference type="GO" id="GO:0007155">
    <property type="term" value="P:cell adhesion"/>
    <property type="evidence" value="ECO:0007669"/>
    <property type="project" value="InterPro"/>
</dbReference>
<dbReference type="GO" id="GO:0004222">
    <property type="term" value="F:metalloendopeptidase activity"/>
    <property type="evidence" value="ECO:0007669"/>
    <property type="project" value="UniProtKB-UniRule"/>
</dbReference>
<dbReference type="GO" id="GO:0046872">
    <property type="term" value="F:metal ion binding"/>
    <property type="evidence" value="ECO:0007669"/>
    <property type="project" value="UniProtKB-KW"/>
</dbReference>
<keyword evidence="4 7" id="KW-0378">Hydrolase</keyword>
<sequence length="529" mass="57003">MRVEQERLEPAVTEAVSTVSNILSAVSYDRPVNRVPSRLLLNRDINKFCKFLWRNASVANYNKCGRANENYGKETCLGVTVPDEHLSGCAVYPHPDSPSVVVLRPEGAGLPDTDFVLYLHAQSTDKCHAEPAVLAYAAHCQTDRHGRPLAGVAVICKDRLRGDGYSHSKTVQTHLGSSNAELGGPLENLVLGAHGYSSHWEARVLQGSIMVAALGDPELVRIDPITLAALQDTGWYQVNWSAAQSLEWGKGEEMVRIAVVVGRASTLDPRLPVVTIPPPSSARAGNALSVRVLKPAQALQSYAVSGSGCHYLHLHKGTCQTDEYLEGCRIYKPLINASECRMEGGKRAIEWSGEIYGPESRCFFSDLHRENISLSPSDSAEGRCYRHRCTGLNQYQVQMFDSDWVDCPAGTSIQVLGYTGSILCPHETLCHHSHVTAPTSYEALPPPGPPTSGGSSSQRGGSLAPGFYSDSPPTFTVPESSVELPLITALGGAAALCLTGSLMAVLYLACRGHYALGVRVHAVTDMETA</sequence>
<keyword evidence="3 7" id="KW-0479">Metal-binding</keyword>
<dbReference type="GO" id="GO:0006508">
    <property type="term" value="P:proteolysis"/>
    <property type="evidence" value="ECO:0007669"/>
    <property type="project" value="UniProtKB-KW"/>
</dbReference>
<accession>A0A0P7YIZ0</accession>
<evidence type="ECO:0000256" key="2">
    <source>
        <dbReference type="ARBA" id="ARBA00022670"/>
    </source>
</evidence>
<proteinExistence type="inferred from homology"/>
<name>A0A0P7YIZ0_SCLFO</name>
<evidence type="ECO:0000256" key="8">
    <source>
        <dbReference type="SAM" id="MobiDB-lite"/>
    </source>
</evidence>
<keyword evidence="5 7" id="KW-0862">Zinc</keyword>
<keyword evidence="9" id="KW-1133">Transmembrane helix</keyword>
<evidence type="ECO:0000256" key="5">
    <source>
        <dbReference type="ARBA" id="ARBA00022833"/>
    </source>
</evidence>
<protein>
    <recommendedName>
        <fullName evidence="7">Leishmanolysin-like peptidase</fullName>
        <ecNumber evidence="7">3.4.24.-</ecNumber>
    </recommendedName>
</protein>
<gene>
    <name evidence="10" type="ORF">Z043_114050</name>
</gene>
<dbReference type="GO" id="GO:0016020">
    <property type="term" value="C:membrane"/>
    <property type="evidence" value="ECO:0007669"/>
    <property type="project" value="InterPro"/>
</dbReference>
<keyword evidence="9" id="KW-0812">Transmembrane</keyword>
<comment type="similarity">
    <text evidence="1 7">Belongs to the peptidase M8 family.</text>
</comment>
<dbReference type="Proteomes" id="UP000034805">
    <property type="component" value="Unassembled WGS sequence"/>
</dbReference>
<evidence type="ECO:0000313" key="10">
    <source>
        <dbReference type="EMBL" id="KPP67367.1"/>
    </source>
</evidence>
<feature type="region of interest" description="Disordered" evidence="8">
    <location>
        <begin position="441"/>
        <end position="463"/>
    </location>
</feature>
<dbReference type="PANTHER" id="PTHR10942:SF6">
    <property type="entry name" value="CILIATED LEFT-RIGHT ORGANIZER METALLOPEPTIDASE"/>
    <property type="match status" value="1"/>
</dbReference>
<comment type="caution">
    <text evidence="10">The sequence shown here is derived from an EMBL/GenBank/DDBJ whole genome shotgun (WGS) entry which is preliminary data.</text>
</comment>
<evidence type="ECO:0000256" key="1">
    <source>
        <dbReference type="ARBA" id="ARBA00005860"/>
    </source>
</evidence>
<evidence type="ECO:0000313" key="11">
    <source>
        <dbReference type="Proteomes" id="UP000034805"/>
    </source>
</evidence>